<evidence type="ECO:0000313" key="1">
    <source>
        <dbReference type="EMBL" id="GBM90605.1"/>
    </source>
</evidence>
<dbReference type="Proteomes" id="UP000499080">
    <property type="component" value="Unassembled WGS sequence"/>
</dbReference>
<accession>A0A4Y2JLA5</accession>
<keyword evidence="2" id="KW-1185">Reference proteome</keyword>
<gene>
    <name evidence="1" type="ORF">AVEN_264675_1</name>
</gene>
<sequence length="181" mass="19822">MGGVKRKRNVLNVKPKLEILQKLDNGESASTGAEVVLNEGNTISHSATLQPVETLLDYMGRRGFDYGDITEANGGRVTRHLLTWAKLRWTNETVNSLSFGSEEVGADESDSSSAYLGKSNGERVRLVICLRGEVTVTSETRHLLHLGERSYGGTSSTLSSAYFGEVTVWTSETCHLLTWAK</sequence>
<proteinExistence type="predicted"/>
<evidence type="ECO:0000313" key="2">
    <source>
        <dbReference type="Proteomes" id="UP000499080"/>
    </source>
</evidence>
<organism evidence="1 2">
    <name type="scientific">Araneus ventricosus</name>
    <name type="common">Orbweaver spider</name>
    <name type="synonym">Epeira ventricosa</name>
    <dbReference type="NCBI Taxonomy" id="182803"/>
    <lineage>
        <taxon>Eukaryota</taxon>
        <taxon>Metazoa</taxon>
        <taxon>Ecdysozoa</taxon>
        <taxon>Arthropoda</taxon>
        <taxon>Chelicerata</taxon>
        <taxon>Arachnida</taxon>
        <taxon>Araneae</taxon>
        <taxon>Araneomorphae</taxon>
        <taxon>Entelegynae</taxon>
        <taxon>Araneoidea</taxon>
        <taxon>Araneidae</taxon>
        <taxon>Araneus</taxon>
    </lineage>
</organism>
<comment type="caution">
    <text evidence="1">The sequence shown here is derived from an EMBL/GenBank/DDBJ whole genome shotgun (WGS) entry which is preliminary data.</text>
</comment>
<dbReference type="EMBL" id="BGPR01003637">
    <property type="protein sequence ID" value="GBM90605.1"/>
    <property type="molecule type" value="Genomic_DNA"/>
</dbReference>
<name>A0A4Y2JLA5_ARAVE</name>
<dbReference type="AlphaFoldDB" id="A0A4Y2JLA5"/>
<reference evidence="1 2" key="1">
    <citation type="journal article" date="2019" name="Sci. Rep.">
        <title>Orb-weaving spider Araneus ventricosus genome elucidates the spidroin gene catalogue.</title>
        <authorList>
            <person name="Kono N."/>
            <person name="Nakamura H."/>
            <person name="Ohtoshi R."/>
            <person name="Moran D.A.P."/>
            <person name="Shinohara A."/>
            <person name="Yoshida Y."/>
            <person name="Fujiwara M."/>
            <person name="Mori M."/>
            <person name="Tomita M."/>
            <person name="Arakawa K."/>
        </authorList>
    </citation>
    <scope>NUCLEOTIDE SEQUENCE [LARGE SCALE GENOMIC DNA]</scope>
</reference>
<protein>
    <submittedName>
        <fullName evidence="1">Uncharacterized protein</fullName>
    </submittedName>
</protein>